<organism evidence="5 6">
    <name type="scientific">Pseudoduganella plicata</name>
    <dbReference type="NCBI Taxonomy" id="321984"/>
    <lineage>
        <taxon>Bacteria</taxon>
        <taxon>Pseudomonadati</taxon>
        <taxon>Pseudomonadota</taxon>
        <taxon>Betaproteobacteria</taxon>
        <taxon>Burkholderiales</taxon>
        <taxon>Oxalobacteraceae</taxon>
        <taxon>Telluria group</taxon>
        <taxon>Pseudoduganella</taxon>
    </lineage>
</organism>
<dbReference type="EMBL" id="BMWW01000003">
    <property type="protein sequence ID" value="GGY86431.1"/>
    <property type="molecule type" value="Genomic_DNA"/>
</dbReference>
<feature type="active site" description="Proton donor/acceptor" evidence="3">
    <location>
        <position position="156"/>
    </location>
</feature>
<evidence type="ECO:0000313" key="5">
    <source>
        <dbReference type="EMBL" id="GGY86431.1"/>
    </source>
</evidence>
<dbReference type="InterPro" id="IPR036237">
    <property type="entry name" value="Xyl_isomerase-like_sf"/>
</dbReference>
<comment type="similarity">
    <text evidence="2">Belongs to the hyi family.</text>
</comment>
<reference evidence="5" key="1">
    <citation type="journal article" date="2014" name="Int. J. Syst. Evol. Microbiol.">
        <title>Complete genome sequence of Corynebacterium casei LMG S-19264T (=DSM 44701T), isolated from a smear-ripened cheese.</title>
        <authorList>
            <consortium name="US DOE Joint Genome Institute (JGI-PGF)"/>
            <person name="Walter F."/>
            <person name="Albersmeier A."/>
            <person name="Kalinowski J."/>
            <person name="Ruckert C."/>
        </authorList>
    </citation>
    <scope>NUCLEOTIDE SEQUENCE</scope>
    <source>
        <strain evidence="5">KCTC 12344</strain>
    </source>
</reference>
<dbReference type="GO" id="GO:0046487">
    <property type="term" value="P:glyoxylate metabolic process"/>
    <property type="evidence" value="ECO:0007669"/>
    <property type="project" value="TreeGrafter"/>
</dbReference>
<comment type="caution">
    <text evidence="5">The sequence shown here is derived from an EMBL/GenBank/DDBJ whole genome shotgun (WGS) entry which is preliminary data.</text>
</comment>
<protein>
    <submittedName>
        <fullName evidence="5">Hydroxypyruvate isomerase</fullName>
    </submittedName>
</protein>
<evidence type="ECO:0000259" key="4">
    <source>
        <dbReference type="Pfam" id="PF01261"/>
    </source>
</evidence>
<dbReference type="InterPro" id="IPR013022">
    <property type="entry name" value="Xyl_isomerase-like_TIM-brl"/>
</dbReference>
<proteinExistence type="inferred from homology"/>
<evidence type="ECO:0000313" key="6">
    <source>
        <dbReference type="Proteomes" id="UP000619512"/>
    </source>
</evidence>
<dbReference type="InterPro" id="IPR050417">
    <property type="entry name" value="Sugar_Epim/Isomerase"/>
</dbReference>
<dbReference type="NCBIfam" id="NF043033">
    <property type="entry name" value="OxoTetrIsom"/>
    <property type="match status" value="1"/>
</dbReference>
<sequence>MLLILQLSAPRSLMPRFAANLSMLFTEHSFLDRFAAARAAGFDAVEFLFPYAYEPDEIARRLDDNGLRLVLHNLPPGDWDRGDRGNACDPRRMGEFRAAAQTAVRYATRLHVPYVHCMAGIVPRGLDLRRAREAYIVNLQYAADLLAPHGIGVTIEPINGHDTPDYFLQDSTQALDIIAAADRPNLYLQYDIYHMHRMGEPVAQRLRDSLPSIRHIQIADAPGRHEPGTGEIDYPGLLALLDELGYDGWVGCEYRPHGDTLAGLDWRRVIQIR</sequence>
<keyword evidence="1 2" id="KW-0413">Isomerase</keyword>
<evidence type="ECO:0000256" key="1">
    <source>
        <dbReference type="ARBA" id="ARBA00023235"/>
    </source>
</evidence>
<feature type="domain" description="Xylose isomerase-like TIM barrel" evidence="4">
    <location>
        <begin position="34"/>
        <end position="267"/>
    </location>
</feature>
<dbReference type="GO" id="GO:0008903">
    <property type="term" value="F:hydroxypyruvate isomerase activity"/>
    <property type="evidence" value="ECO:0007669"/>
    <property type="project" value="TreeGrafter"/>
</dbReference>
<feature type="active site" description="Proton donor/acceptor" evidence="3">
    <location>
        <position position="253"/>
    </location>
</feature>
<evidence type="ECO:0000256" key="3">
    <source>
        <dbReference type="PIRSR" id="PIRSR006241-50"/>
    </source>
</evidence>
<dbReference type="PANTHER" id="PTHR43489:SF6">
    <property type="entry name" value="HYDROXYPYRUVATE ISOMERASE-RELATED"/>
    <property type="match status" value="1"/>
</dbReference>
<dbReference type="Proteomes" id="UP000619512">
    <property type="component" value="Unassembled WGS sequence"/>
</dbReference>
<dbReference type="AlphaFoldDB" id="A0AA87Y7A5"/>
<dbReference type="PIRSF" id="PIRSF006241">
    <property type="entry name" value="HyI"/>
    <property type="match status" value="1"/>
</dbReference>
<dbReference type="FunFam" id="3.20.20.150:FF:000007">
    <property type="entry name" value="Hydroxypyruvate isomerase"/>
    <property type="match status" value="1"/>
</dbReference>
<dbReference type="Pfam" id="PF01261">
    <property type="entry name" value="AP_endonuc_2"/>
    <property type="match status" value="1"/>
</dbReference>
<name>A0AA87Y7A5_9BURK</name>
<dbReference type="InterPro" id="IPR026040">
    <property type="entry name" value="HyI-like"/>
</dbReference>
<dbReference type="SUPFAM" id="SSF51658">
    <property type="entry name" value="Xylose isomerase-like"/>
    <property type="match status" value="1"/>
</dbReference>
<accession>A0AA87Y7A5</accession>
<dbReference type="InterPro" id="IPR053398">
    <property type="entry name" value="HPT_OtnI_isomerases"/>
</dbReference>
<dbReference type="Gene3D" id="3.20.20.150">
    <property type="entry name" value="Divalent-metal-dependent TIM barrel enzymes"/>
    <property type="match status" value="1"/>
</dbReference>
<reference evidence="5" key="2">
    <citation type="submission" date="2022-12" db="EMBL/GenBank/DDBJ databases">
        <authorList>
            <person name="Sun Q."/>
            <person name="Kim S."/>
        </authorList>
    </citation>
    <scope>NUCLEOTIDE SEQUENCE</scope>
    <source>
        <strain evidence="5">KCTC 12344</strain>
    </source>
</reference>
<dbReference type="PANTHER" id="PTHR43489">
    <property type="entry name" value="ISOMERASE"/>
    <property type="match status" value="1"/>
</dbReference>
<gene>
    <name evidence="5" type="primary">hyi</name>
    <name evidence="5" type="ORF">GCM10007388_19590</name>
</gene>
<evidence type="ECO:0000256" key="2">
    <source>
        <dbReference type="PIRNR" id="PIRNR006241"/>
    </source>
</evidence>